<dbReference type="STRING" id="40296.A0A0A2LI97"/>
<keyword evidence="3 5" id="KW-1133">Transmembrane helix</keyword>
<evidence type="ECO:0000256" key="5">
    <source>
        <dbReference type="SAM" id="Phobius"/>
    </source>
</evidence>
<name>A0A0A2LI97_PENIT</name>
<keyword evidence="4 5" id="KW-0472">Membrane</keyword>
<comment type="subcellular location">
    <subcellularLocation>
        <location evidence="1">Membrane</location>
        <topology evidence="1">Multi-pass membrane protein</topology>
    </subcellularLocation>
</comment>
<protein>
    <recommendedName>
        <fullName evidence="8">Mg2+ transporter protein, CorA-like/Zinc transport protein ZntB</fullName>
    </recommendedName>
</protein>
<dbReference type="GO" id="GO:0016020">
    <property type="term" value="C:membrane"/>
    <property type="evidence" value="ECO:0007669"/>
    <property type="project" value="UniProtKB-SubCell"/>
</dbReference>
<dbReference type="OrthoDB" id="5207033at2759"/>
<gene>
    <name evidence="6" type="ORF">PITC_036560</name>
</gene>
<comment type="caution">
    <text evidence="6">The sequence shown here is derived from an EMBL/GenBank/DDBJ whole genome shotgun (WGS) entry which is preliminary data.</text>
</comment>
<dbReference type="PhylomeDB" id="A0A0A2LI97"/>
<dbReference type="AlphaFoldDB" id="A0A0A2LI97"/>
<feature type="transmembrane region" description="Helical" evidence="5">
    <location>
        <begin position="240"/>
        <end position="263"/>
    </location>
</feature>
<evidence type="ECO:0000313" key="7">
    <source>
        <dbReference type="Proteomes" id="UP000030104"/>
    </source>
</evidence>
<dbReference type="SUPFAM" id="SSF144083">
    <property type="entry name" value="Magnesium transport protein CorA, transmembrane region"/>
    <property type="match status" value="1"/>
</dbReference>
<keyword evidence="7" id="KW-1185">Reference proteome</keyword>
<evidence type="ECO:0000256" key="4">
    <source>
        <dbReference type="ARBA" id="ARBA00023136"/>
    </source>
</evidence>
<evidence type="ECO:0000313" key="6">
    <source>
        <dbReference type="EMBL" id="KGO76230.1"/>
    </source>
</evidence>
<evidence type="ECO:0000256" key="1">
    <source>
        <dbReference type="ARBA" id="ARBA00004141"/>
    </source>
</evidence>
<dbReference type="OMA" id="WIKLNIF"/>
<keyword evidence="2 5" id="KW-0812">Transmembrane</keyword>
<organism evidence="6 7">
    <name type="scientific">Penicillium italicum</name>
    <name type="common">Blue mold</name>
    <dbReference type="NCBI Taxonomy" id="40296"/>
    <lineage>
        <taxon>Eukaryota</taxon>
        <taxon>Fungi</taxon>
        <taxon>Dikarya</taxon>
        <taxon>Ascomycota</taxon>
        <taxon>Pezizomycotina</taxon>
        <taxon>Eurotiomycetes</taxon>
        <taxon>Eurotiomycetidae</taxon>
        <taxon>Eurotiales</taxon>
        <taxon>Aspergillaceae</taxon>
        <taxon>Penicillium</taxon>
    </lineage>
</organism>
<dbReference type="InterPro" id="IPR045863">
    <property type="entry name" value="CorA_TM1_TM2"/>
</dbReference>
<dbReference type="Gene3D" id="1.20.58.340">
    <property type="entry name" value="Magnesium transport protein CorA, transmembrane region"/>
    <property type="match status" value="1"/>
</dbReference>
<sequence>MGILVVKQPVKQGLSQALANTWAYFEIKQTHANLKYDWIKLNIFTRWIASTNRTFLLLFDPELSVQELILQSLSNSTPSQSQLRIPFWPYSHVFEIIAQLEESAVWAIRDQVRAIEKATYPGIAQRPDYRRMHDIARHAIHVNENLDVSVQNIETILKHYVLYMMSNRKESYCGADEDVRNQLDFFRGYIANLRHRSISNEKRLQNEIQLAFNTVAQANAATSVEIGRAAQIDSSAMKTIAFVTLAFLPPTFISSIFSMSFFQCGDNGWGMSNKFWLYWVVALPITIATVVIWQYWHKIIPSLHNQSTVVPSPKEHV</sequence>
<evidence type="ECO:0008006" key="8">
    <source>
        <dbReference type="Google" id="ProtNLM"/>
    </source>
</evidence>
<reference evidence="6 7" key="1">
    <citation type="journal article" date="2015" name="Mol. Plant Microbe Interact.">
        <title>Genome, transcriptome, and functional analyses of Penicillium expansum provide new insights into secondary metabolism and pathogenicity.</title>
        <authorList>
            <person name="Ballester A.R."/>
            <person name="Marcet-Houben M."/>
            <person name="Levin E."/>
            <person name="Sela N."/>
            <person name="Selma-Lazaro C."/>
            <person name="Carmona L."/>
            <person name="Wisniewski M."/>
            <person name="Droby S."/>
            <person name="Gonzalez-Candelas L."/>
            <person name="Gabaldon T."/>
        </authorList>
    </citation>
    <scope>NUCLEOTIDE SEQUENCE [LARGE SCALE GENOMIC DNA]</scope>
    <source>
        <strain evidence="6 7">PHI-1</strain>
    </source>
</reference>
<dbReference type="Proteomes" id="UP000030104">
    <property type="component" value="Unassembled WGS sequence"/>
</dbReference>
<feature type="transmembrane region" description="Helical" evidence="5">
    <location>
        <begin position="275"/>
        <end position="296"/>
    </location>
</feature>
<proteinExistence type="predicted"/>
<accession>A0A0A2LI97</accession>
<evidence type="ECO:0000256" key="2">
    <source>
        <dbReference type="ARBA" id="ARBA00022692"/>
    </source>
</evidence>
<dbReference type="EMBL" id="JQGA01000297">
    <property type="protein sequence ID" value="KGO76230.1"/>
    <property type="molecule type" value="Genomic_DNA"/>
</dbReference>
<evidence type="ECO:0000256" key="3">
    <source>
        <dbReference type="ARBA" id="ARBA00022989"/>
    </source>
</evidence>
<dbReference type="HOGENOM" id="CLU_041307_1_2_1"/>